<dbReference type="OMA" id="QDADQQY"/>
<reference evidence="6" key="2">
    <citation type="submission" date="2025-08" db="UniProtKB">
        <authorList>
            <consortium name="Ensembl"/>
        </authorList>
    </citation>
    <scope>IDENTIFICATION</scope>
</reference>
<gene>
    <name evidence="6" type="primary">dnttip2</name>
</gene>
<feature type="region of interest" description="Disordered" evidence="3">
    <location>
        <begin position="1"/>
        <end position="100"/>
    </location>
</feature>
<feature type="compositionally biased region" description="Basic residues" evidence="3">
    <location>
        <begin position="241"/>
        <end position="250"/>
    </location>
</feature>
<evidence type="ECO:0000256" key="1">
    <source>
        <dbReference type="ARBA" id="ARBA00004604"/>
    </source>
</evidence>
<evidence type="ECO:0000256" key="2">
    <source>
        <dbReference type="ARBA" id="ARBA00023242"/>
    </source>
</evidence>
<feature type="compositionally biased region" description="Low complexity" evidence="3">
    <location>
        <begin position="346"/>
        <end position="357"/>
    </location>
</feature>
<evidence type="ECO:0000313" key="6">
    <source>
        <dbReference type="Ensembl" id="ENSSAUP00010026455.1"/>
    </source>
</evidence>
<name>A0A671VJ26_SPAAU</name>
<feature type="compositionally biased region" description="Acidic residues" evidence="3">
    <location>
        <begin position="512"/>
        <end position="527"/>
    </location>
</feature>
<keyword evidence="4" id="KW-1133">Transmembrane helix</keyword>
<feature type="compositionally biased region" description="Basic and acidic residues" evidence="3">
    <location>
        <begin position="670"/>
        <end position="682"/>
    </location>
</feature>
<feature type="compositionally biased region" description="Polar residues" evidence="3">
    <location>
        <begin position="291"/>
        <end position="309"/>
    </location>
</feature>
<dbReference type="AlphaFoldDB" id="A0A671VJ26"/>
<keyword evidence="2" id="KW-0539">Nucleus</keyword>
<proteinExistence type="predicted"/>
<comment type="subcellular location">
    <subcellularLocation>
        <location evidence="1">Nucleus</location>
        <location evidence="1">Nucleolus</location>
    </subcellularLocation>
</comment>
<sequence length="943" mass="103551">MVATRRGVRVYSPTKTIPEQSSEVPATPSTSRRTRSTAKQAESPTQNALVEACSQLESSESEHPASPRASSLKRCTRASRLHSPEQPCTPLDSTHEADISDVESCCSAVSGVEPPVMRTRGRRRQPRTVSQENEAVSEVESCSSVVSASKVGRSSRRSTRRKTTPDSSDPAPTEAGDAKVDSAQEAESCSSVVSESQRVTRSLRKIPRTRSSAKPQTVESELSDADSCMSSVSGAELSKSTTRRSVRSRRQTAPIPINLDEAAESSLSPAPMTRTTRATRGKAAAIVDVSESLSCNSEGFESGPTYSMSTRRRGKAKAMDSDSELTDTHSPVGSPCSTRSRGTPCSSRTGSGNSSRGASRHSVKDLSIGLEKAVDSAEEDTSLNDSKLESTVIAVDADSTLLEEDKSQTPEEDEDQHEKSTDLASNEPDTIREEKGLIVISDEDSLLAPPVSEESASEPVVTITHQQEEPRDENKDEDTSEMEVKQEAVQSSEPAEPCPSVTVTLCERTNDTTEEAEEKDEEMEVADVDSHPSQRDEDAVVETLPSEEEKMEASTLNSDAEQVVEAQVESIQVTPSQQHSITVDSGTDQQPEDITIQNKKVISLLESSDDEDDDEEEERDVSEEEDVELMAEDGGGPSKKAAAAGPSLGGLFMIDTRPGEEADEQYYVEKPTEEKTASKDEKDEQEEQDEEFVDEEGDDDDDEDANILYSSRNPLLKEMSSRIDPGIRVKELGGLYINFDGSKSKPVSSSLQKLKEKKIQDEVMKKSVIGPDFEKKDAVPPYSESKKAVKLKHRVEREKSTGDAWFNMKAPEITEELKGDLKVLKMRGSLDPKRFYKKNDRDGFPKYFQVGKKKHGSQTPSVFIFVFLRRTYSTLASEFISLQGFVVCSLYVILTGTIFLCVYVKQVGTVVDNPVDFYHSRVPKKGRKRTMVEELLADAEFRQ</sequence>
<dbReference type="PANTHER" id="PTHR21686">
    <property type="entry name" value="DEOXYNUCLEOTIDYLTRANSFERASE TERMINAL-INTERACTING PROTEIN 2"/>
    <property type="match status" value="1"/>
</dbReference>
<feature type="region of interest" description="Disordered" evidence="3">
    <location>
        <begin position="116"/>
        <end position="712"/>
    </location>
</feature>
<feature type="compositionally biased region" description="Polar residues" evidence="3">
    <location>
        <begin position="328"/>
        <end position="345"/>
    </location>
</feature>
<dbReference type="PANTHER" id="PTHR21686:SF12">
    <property type="entry name" value="DEOXYNUCLEOTIDYLTRANSFERASE TERMINAL-INTERACTING PROTEIN 2"/>
    <property type="match status" value="1"/>
</dbReference>
<accession>A0A671VJ26</accession>
<feature type="compositionally biased region" description="Basic and acidic residues" evidence="3">
    <location>
        <begin position="528"/>
        <end position="538"/>
    </location>
</feature>
<feature type="compositionally biased region" description="Polar residues" evidence="3">
    <location>
        <begin position="13"/>
        <end position="28"/>
    </location>
</feature>
<dbReference type="Ensembl" id="ENSSAUT00010027931.1">
    <property type="protein sequence ID" value="ENSSAUP00010026455.1"/>
    <property type="gene ID" value="ENSSAUG00010011490.1"/>
</dbReference>
<keyword evidence="4" id="KW-0812">Transmembrane</keyword>
<dbReference type="InterPro" id="IPR039883">
    <property type="entry name" value="Fcf2/DNTTIP2"/>
</dbReference>
<feature type="domain" description="Fcf2 pre-rRNA processing C-terminal" evidence="5">
    <location>
        <begin position="906"/>
        <end position="942"/>
    </location>
</feature>
<evidence type="ECO:0000259" key="5">
    <source>
        <dbReference type="Pfam" id="PF08698"/>
    </source>
</evidence>
<feature type="compositionally biased region" description="Basic residues" evidence="3">
    <location>
        <begin position="153"/>
        <end position="162"/>
    </location>
</feature>
<dbReference type="GO" id="GO:0003723">
    <property type="term" value="F:RNA binding"/>
    <property type="evidence" value="ECO:0007669"/>
    <property type="project" value="TreeGrafter"/>
</dbReference>
<keyword evidence="7" id="KW-1185">Reference proteome</keyword>
<dbReference type="GO" id="GO:0005730">
    <property type="term" value="C:nucleolus"/>
    <property type="evidence" value="ECO:0007669"/>
    <property type="project" value="UniProtKB-SubCell"/>
</dbReference>
<dbReference type="InParanoid" id="A0A671VJ26"/>
<reference evidence="6" key="1">
    <citation type="submission" date="2021-04" db="EMBL/GenBank/DDBJ databases">
        <authorList>
            <consortium name="Wellcome Sanger Institute Data Sharing"/>
        </authorList>
    </citation>
    <scope>NUCLEOTIDE SEQUENCE [LARGE SCALE GENOMIC DNA]</scope>
</reference>
<reference evidence="6" key="3">
    <citation type="submission" date="2025-09" db="UniProtKB">
        <authorList>
            <consortium name="Ensembl"/>
        </authorList>
    </citation>
    <scope>IDENTIFICATION</scope>
</reference>
<feature type="compositionally biased region" description="Low complexity" evidence="3">
    <location>
        <begin position="183"/>
        <end position="197"/>
    </location>
</feature>
<dbReference type="Pfam" id="PF08698">
    <property type="entry name" value="Fcf2"/>
    <property type="match status" value="2"/>
</dbReference>
<dbReference type="GO" id="GO:0006396">
    <property type="term" value="P:RNA processing"/>
    <property type="evidence" value="ECO:0007669"/>
    <property type="project" value="TreeGrafter"/>
</dbReference>
<dbReference type="GeneTree" id="ENSGT00510000048142"/>
<feature type="domain" description="Fcf2 pre-rRNA processing C-terminal" evidence="5">
    <location>
        <begin position="798"/>
        <end position="853"/>
    </location>
</feature>
<feature type="compositionally biased region" description="Low complexity" evidence="3">
    <location>
        <begin position="132"/>
        <end position="149"/>
    </location>
</feature>
<feature type="transmembrane region" description="Helical" evidence="4">
    <location>
        <begin position="879"/>
        <end position="904"/>
    </location>
</feature>
<keyword evidence="4" id="KW-0472">Membrane</keyword>
<feature type="compositionally biased region" description="Polar residues" evidence="3">
    <location>
        <begin position="38"/>
        <end position="48"/>
    </location>
</feature>
<evidence type="ECO:0000313" key="7">
    <source>
        <dbReference type="Proteomes" id="UP000472265"/>
    </source>
</evidence>
<protein>
    <submittedName>
        <fullName evidence="6">Deoxynucleotidyltransferase, terminal, interacting protein 2</fullName>
    </submittedName>
</protein>
<feature type="compositionally biased region" description="Polar residues" evidence="3">
    <location>
        <begin position="569"/>
        <end position="589"/>
    </location>
</feature>
<feature type="compositionally biased region" description="Polar residues" evidence="3">
    <location>
        <begin position="209"/>
        <end position="220"/>
    </location>
</feature>
<feature type="compositionally biased region" description="Acidic residues" evidence="3">
    <location>
        <begin position="683"/>
        <end position="705"/>
    </location>
</feature>
<dbReference type="Proteomes" id="UP000472265">
    <property type="component" value="Chromosome 11"/>
</dbReference>
<evidence type="ECO:0000256" key="3">
    <source>
        <dbReference type="SAM" id="MobiDB-lite"/>
    </source>
</evidence>
<feature type="compositionally biased region" description="Low complexity" evidence="3">
    <location>
        <begin position="638"/>
        <end position="651"/>
    </location>
</feature>
<evidence type="ECO:0000256" key="4">
    <source>
        <dbReference type="SAM" id="Phobius"/>
    </source>
</evidence>
<feature type="compositionally biased region" description="Low complexity" evidence="3">
    <location>
        <begin position="273"/>
        <end position="285"/>
    </location>
</feature>
<organism evidence="6 7">
    <name type="scientific">Sparus aurata</name>
    <name type="common">Gilthead sea bream</name>
    <dbReference type="NCBI Taxonomy" id="8175"/>
    <lineage>
        <taxon>Eukaryota</taxon>
        <taxon>Metazoa</taxon>
        <taxon>Chordata</taxon>
        <taxon>Craniata</taxon>
        <taxon>Vertebrata</taxon>
        <taxon>Euteleostomi</taxon>
        <taxon>Actinopterygii</taxon>
        <taxon>Neopterygii</taxon>
        <taxon>Teleostei</taxon>
        <taxon>Neoteleostei</taxon>
        <taxon>Acanthomorphata</taxon>
        <taxon>Eupercaria</taxon>
        <taxon>Spariformes</taxon>
        <taxon>Sparidae</taxon>
        <taxon>Sparus</taxon>
    </lineage>
</organism>
<feature type="compositionally biased region" description="Acidic residues" evidence="3">
    <location>
        <begin position="607"/>
        <end position="631"/>
    </location>
</feature>
<dbReference type="InterPro" id="IPR014810">
    <property type="entry name" value="Fcf2_C"/>
</dbReference>